<dbReference type="AlphaFoldDB" id="A0A0V0XTT1"/>
<organism evidence="2 3">
    <name type="scientific">Trichinella pseudospiralis</name>
    <name type="common">Parasitic roundworm</name>
    <dbReference type="NCBI Taxonomy" id="6337"/>
    <lineage>
        <taxon>Eukaryota</taxon>
        <taxon>Metazoa</taxon>
        <taxon>Ecdysozoa</taxon>
        <taxon>Nematoda</taxon>
        <taxon>Enoplea</taxon>
        <taxon>Dorylaimia</taxon>
        <taxon>Trichinellida</taxon>
        <taxon>Trichinellidae</taxon>
        <taxon>Trichinella</taxon>
    </lineage>
</organism>
<gene>
    <name evidence="2" type="ORF">T4E_1357</name>
</gene>
<comment type="caution">
    <text evidence="2">The sequence shown here is derived from an EMBL/GenBank/DDBJ whole genome shotgun (WGS) entry which is preliminary data.</text>
</comment>
<dbReference type="Proteomes" id="UP000054815">
    <property type="component" value="Unassembled WGS sequence"/>
</dbReference>
<feature type="transmembrane region" description="Helical" evidence="1">
    <location>
        <begin position="28"/>
        <end position="50"/>
    </location>
</feature>
<protein>
    <submittedName>
        <fullName evidence="2">Uncharacterized protein</fullName>
    </submittedName>
</protein>
<keyword evidence="1" id="KW-0472">Membrane</keyword>
<name>A0A0V0XTT1_TRIPS</name>
<evidence type="ECO:0000256" key="1">
    <source>
        <dbReference type="SAM" id="Phobius"/>
    </source>
</evidence>
<accession>A0A0V0XTT1</accession>
<keyword evidence="1" id="KW-1133">Transmembrane helix</keyword>
<evidence type="ECO:0000313" key="2">
    <source>
        <dbReference type="EMBL" id="KRX91373.1"/>
    </source>
</evidence>
<sequence>MVIIVYYSLSIDKDSSNFQNPFLICDFFQLYTAILVLALVVQTLATVFGLEAEDEKAGYNGRTSDHHQHRHGQIVGFGMHVGRGSADLILQRRTG</sequence>
<reference evidence="2 3" key="1">
    <citation type="submission" date="2015-01" db="EMBL/GenBank/DDBJ databases">
        <title>Evolution of Trichinella species and genotypes.</title>
        <authorList>
            <person name="Korhonen P.K."/>
            <person name="Edoardo P."/>
            <person name="Giuseppe L.R."/>
            <person name="Gasser R.B."/>
        </authorList>
    </citation>
    <scope>NUCLEOTIDE SEQUENCE [LARGE SCALE GENOMIC DNA]</scope>
    <source>
        <strain evidence="2">ISS141</strain>
    </source>
</reference>
<proteinExistence type="predicted"/>
<keyword evidence="1" id="KW-0812">Transmembrane</keyword>
<evidence type="ECO:0000313" key="3">
    <source>
        <dbReference type="Proteomes" id="UP000054815"/>
    </source>
</evidence>
<dbReference type="EMBL" id="JYDU01000139">
    <property type="protein sequence ID" value="KRX91373.1"/>
    <property type="molecule type" value="Genomic_DNA"/>
</dbReference>